<proteinExistence type="evidence at transcript level"/>
<organism evidence="2">
    <name type="scientific">Ixodes ricinus</name>
    <name type="common">Common tick</name>
    <name type="synonym">Acarus ricinus</name>
    <dbReference type="NCBI Taxonomy" id="34613"/>
    <lineage>
        <taxon>Eukaryota</taxon>
        <taxon>Metazoa</taxon>
        <taxon>Ecdysozoa</taxon>
        <taxon>Arthropoda</taxon>
        <taxon>Chelicerata</taxon>
        <taxon>Arachnida</taxon>
        <taxon>Acari</taxon>
        <taxon>Parasitiformes</taxon>
        <taxon>Ixodida</taxon>
        <taxon>Ixodoidea</taxon>
        <taxon>Ixodidae</taxon>
        <taxon>Ixodinae</taxon>
        <taxon>Ixodes</taxon>
    </lineage>
</organism>
<dbReference type="SUPFAM" id="SSF52980">
    <property type="entry name" value="Restriction endonuclease-like"/>
    <property type="match status" value="1"/>
</dbReference>
<name>A0A090XAR7_IXORI</name>
<feature type="non-terminal residue" evidence="2">
    <location>
        <position position="1"/>
    </location>
</feature>
<dbReference type="InterPro" id="IPR051703">
    <property type="entry name" value="NF-kappa-B_Signaling_Reg"/>
</dbReference>
<evidence type="ECO:0000313" key="2">
    <source>
        <dbReference type="EMBL" id="JAC93209.1"/>
    </source>
</evidence>
<reference evidence="2" key="1">
    <citation type="journal article" date="2015" name="PLoS Negl. Trop. Dis.">
        <title>Deep Sequencing Analysis of the Ixodes ricinus Haemocytome.</title>
        <authorList>
            <person name="Kotsyfakis M."/>
            <person name="Kopacek P."/>
            <person name="Franta Z."/>
            <person name="Pedra J.H."/>
            <person name="Ribeiro J.M."/>
        </authorList>
    </citation>
    <scope>NUCLEOTIDE SEQUENCE</scope>
</reference>
<dbReference type="EMBL" id="GBIH01001501">
    <property type="protein sequence ID" value="JAC93209.1"/>
    <property type="molecule type" value="mRNA"/>
</dbReference>
<feature type="domain" description="YqaJ viral recombinase" evidence="1">
    <location>
        <begin position="87"/>
        <end position="194"/>
    </location>
</feature>
<dbReference type="PANTHER" id="PTHR46609:SF6">
    <property type="entry name" value="EXONUCLEASE, PHAGE-TYPE_RECB, C-TERMINAL DOMAIN-CONTAINING PROTEIN-RELATED"/>
    <property type="match status" value="1"/>
</dbReference>
<sequence>CDDILLQVMVNQDECKDIAKYTMLQSACPQWHRERAVRISASSKAHRIKIRTADFDTLAKALQHRGRSRAPHVPMALKRNLKPGGVYESSEKHKVIQVGLVVCAPQPWLCCSPDGLVQENGEIRLLEIKCPSRCEAKPVVNKNINHHNVQPTSSAPSHSKDINVDYLYYEGQKLQLQGSHVYYTQVQISMYVLGASVCDFYVYSPKGSECVEVRRNDSFLQKVVPKLEWFFFRHYFPAVQRRQSLLNSSSVNL</sequence>
<protein>
    <submittedName>
        <fullName evidence="2">Putative isl2eu-1 cs</fullName>
    </submittedName>
</protein>
<dbReference type="InterPro" id="IPR011335">
    <property type="entry name" value="Restrct_endonuc-II-like"/>
</dbReference>
<evidence type="ECO:0000259" key="1">
    <source>
        <dbReference type="Pfam" id="PF09588"/>
    </source>
</evidence>
<dbReference type="InterPro" id="IPR011604">
    <property type="entry name" value="PDDEXK-like_dom_sf"/>
</dbReference>
<dbReference type="PANTHER" id="PTHR46609">
    <property type="entry name" value="EXONUCLEASE, PHAGE-TYPE/RECB, C-TERMINAL DOMAIN-CONTAINING PROTEIN"/>
    <property type="match status" value="1"/>
</dbReference>
<dbReference type="Gene3D" id="3.90.320.10">
    <property type="match status" value="1"/>
</dbReference>
<dbReference type="Pfam" id="PF09588">
    <property type="entry name" value="YqaJ"/>
    <property type="match status" value="1"/>
</dbReference>
<dbReference type="GO" id="GO:0006281">
    <property type="term" value="P:DNA repair"/>
    <property type="evidence" value="ECO:0007669"/>
    <property type="project" value="UniProtKB-ARBA"/>
</dbReference>
<dbReference type="AlphaFoldDB" id="A0A090XAR7"/>
<dbReference type="CDD" id="cd22343">
    <property type="entry name" value="PDDEXK_lambda_exonuclease-like"/>
    <property type="match status" value="1"/>
</dbReference>
<dbReference type="InterPro" id="IPR019080">
    <property type="entry name" value="YqaJ_viral_recombinase"/>
</dbReference>
<accession>A0A090XAR7</accession>